<evidence type="ECO:0000313" key="3">
    <source>
        <dbReference type="Proteomes" id="UP000317901"/>
    </source>
</evidence>
<organism evidence="2 3">
    <name type="scientific">Pseudomonas saxonica</name>
    <dbReference type="NCBI Taxonomy" id="2600598"/>
    <lineage>
        <taxon>Bacteria</taxon>
        <taxon>Pseudomonadati</taxon>
        <taxon>Pseudomonadota</taxon>
        <taxon>Gammaproteobacteria</taxon>
        <taxon>Pseudomonadales</taxon>
        <taxon>Pseudomonadaceae</taxon>
        <taxon>Pseudomonas</taxon>
    </lineage>
</organism>
<dbReference type="PANTHER" id="PTHR43072:SF60">
    <property type="entry name" value="L-2,4-DIAMINOBUTYRIC ACID ACETYLTRANSFERASE"/>
    <property type="match status" value="1"/>
</dbReference>
<keyword evidence="2" id="KW-0808">Transferase</keyword>
<sequence length="182" mass="20458">MTTIIKRLTPDHAASYRALMLEAYRLHPDAFTSDVGEREALPIEWWEKRLNSGSDAADVVFAAFEDEDLLGVAGLSVERRKKASHKSTLFGMYVPLAHREKGIGYKLLRSVLAYAKSQPQLLLVQLTVTEGNRGAQRLYERMGFKPFGIEPLAVAVGQQFVSKVHMWHDLRNDTWALISAST</sequence>
<dbReference type="InterPro" id="IPR016181">
    <property type="entry name" value="Acyl_CoA_acyltransferase"/>
</dbReference>
<dbReference type="CDD" id="cd04301">
    <property type="entry name" value="NAT_SF"/>
    <property type="match status" value="1"/>
</dbReference>
<dbReference type="Gene3D" id="3.40.630.30">
    <property type="match status" value="1"/>
</dbReference>
<evidence type="ECO:0000259" key="1">
    <source>
        <dbReference type="PROSITE" id="PS51186"/>
    </source>
</evidence>
<protein>
    <submittedName>
        <fullName evidence="2">GNAT family N-acetyltransferase</fullName>
    </submittedName>
</protein>
<dbReference type="Pfam" id="PF00583">
    <property type="entry name" value="Acetyltransf_1"/>
    <property type="match status" value="1"/>
</dbReference>
<name>A0A5C5PWM8_9PSED</name>
<evidence type="ECO:0000313" key="2">
    <source>
        <dbReference type="EMBL" id="TWR93484.1"/>
    </source>
</evidence>
<dbReference type="SUPFAM" id="SSF55729">
    <property type="entry name" value="Acyl-CoA N-acyltransferases (Nat)"/>
    <property type="match status" value="1"/>
</dbReference>
<dbReference type="PROSITE" id="PS51186">
    <property type="entry name" value="GNAT"/>
    <property type="match status" value="1"/>
</dbReference>
<dbReference type="GO" id="GO:0016747">
    <property type="term" value="F:acyltransferase activity, transferring groups other than amino-acyl groups"/>
    <property type="evidence" value="ECO:0007669"/>
    <property type="project" value="InterPro"/>
</dbReference>
<dbReference type="EMBL" id="VFIP01000021">
    <property type="protein sequence ID" value="TWR93484.1"/>
    <property type="molecule type" value="Genomic_DNA"/>
</dbReference>
<dbReference type="InterPro" id="IPR000182">
    <property type="entry name" value="GNAT_dom"/>
</dbReference>
<dbReference type="Proteomes" id="UP000317901">
    <property type="component" value="Unassembled WGS sequence"/>
</dbReference>
<dbReference type="PANTHER" id="PTHR43072">
    <property type="entry name" value="N-ACETYLTRANSFERASE"/>
    <property type="match status" value="1"/>
</dbReference>
<dbReference type="AlphaFoldDB" id="A0A5C5PWM8"/>
<proteinExistence type="predicted"/>
<reference evidence="2 3" key="1">
    <citation type="submission" date="2019-06" db="EMBL/GenBank/DDBJ databases">
        <title>Pseudomonas bimorpha sp. nov. isolated from bovine raw milk and skim milk concentrate.</title>
        <authorList>
            <person name="Hofmann K."/>
            <person name="Huptas C."/>
            <person name="Doll E."/>
            <person name="Scherer S."/>
            <person name="Wenning M."/>
        </authorList>
    </citation>
    <scope>NUCLEOTIDE SEQUENCE [LARGE SCALE GENOMIC DNA]</scope>
    <source>
        <strain evidence="2 3">DSM 108990</strain>
    </source>
</reference>
<accession>A0A5C5PWM8</accession>
<gene>
    <name evidence="2" type="ORF">FJD37_12570</name>
</gene>
<comment type="caution">
    <text evidence="2">The sequence shown here is derived from an EMBL/GenBank/DDBJ whole genome shotgun (WGS) entry which is preliminary data.</text>
</comment>
<dbReference type="RefSeq" id="WP_146426348.1">
    <property type="nucleotide sequence ID" value="NZ_VFIP01000021.1"/>
</dbReference>
<feature type="domain" description="N-acetyltransferase" evidence="1">
    <location>
        <begin position="3"/>
        <end position="171"/>
    </location>
</feature>
<dbReference type="OrthoDB" id="9799092at2"/>